<organism evidence="2 3">
    <name type="scientific">Cordyceps militaris (strain CM01)</name>
    <name type="common">Caterpillar fungus</name>
    <dbReference type="NCBI Taxonomy" id="983644"/>
    <lineage>
        <taxon>Eukaryota</taxon>
        <taxon>Fungi</taxon>
        <taxon>Dikarya</taxon>
        <taxon>Ascomycota</taxon>
        <taxon>Pezizomycotina</taxon>
        <taxon>Sordariomycetes</taxon>
        <taxon>Hypocreomycetidae</taxon>
        <taxon>Hypocreales</taxon>
        <taxon>Cordycipitaceae</taxon>
        <taxon>Cordyceps</taxon>
    </lineage>
</organism>
<dbReference type="InterPro" id="IPR000250">
    <property type="entry name" value="Peptidase_G1"/>
</dbReference>
<dbReference type="InterPro" id="IPR038656">
    <property type="entry name" value="Peptidase_G1_sf"/>
</dbReference>
<dbReference type="PRINTS" id="PR00977">
    <property type="entry name" value="SCYTLDPTASE"/>
</dbReference>
<evidence type="ECO:0000256" key="1">
    <source>
        <dbReference type="PIRSR" id="PIRSR600250-50"/>
    </source>
</evidence>
<dbReference type="GO" id="GO:0070007">
    <property type="term" value="F:glutamic-type endopeptidase activity"/>
    <property type="evidence" value="ECO:0007669"/>
    <property type="project" value="InterPro"/>
</dbReference>
<dbReference type="EMBL" id="JH126402">
    <property type="protein sequence ID" value="EGX91169.1"/>
    <property type="molecule type" value="Genomic_DNA"/>
</dbReference>
<dbReference type="CDD" id="cd13426">
    <property type="entry name" value="Peptidase_G1"/>
    <property type="match status" value="1"/>
</dbReference>
<dbReference type="PANTHER" id="PTHR37536">
    <property type="entry name" value="PUTATIVE (AFU_ORTHOLOGUE AFUA_3G02970)-RELATED"/>
    <property type="match status" value="1"/>
</dbReference>
<dbReference type="Proteomes" id="UP000001610">
    <property type="component" value="Unassembled WGS sequence"/>
</dbReference>
<protein>
    <submittedName>
        <fullName evidence="2">Aspergillopepsin-2, putative</fullName>
    </submittedName>
</protein>
<dbReference type="OrthoDB" id="2862635at2759"/>
<dbReference type="GO" id="GO:0006508">
    <property type="term" value="P:proteolysis"/>
    <property type="evidence" value="ECO:0007669"/>
    <property type="project" value="InterPro"/>
</dbReference>
<dbReference type="GeneID" id="18167345"/>
<sequence length="301" mass="32479">MLRHLQAWGTESVGHTHYIQRASVIPKKDGFTQIYTLSRLIASISLQSSPYFMMQAKLLSVFATLSLYTLVQARPGSTVASSKDDVSVTSGAPGATVSNALWCGFVEKTAVQTVSAVWTVPNVALPDPNSQGDYEIFQWVGIDGASPSSCNNVLLQGGTSQVFYQGKLTTDFWYEFYNPSQTPSLHVAYPPLGDQVRVTVTATSAYAGTILFENLTTGVSDTQKVKSSQPLCFQHVEWITEAPTKLLPNFDAFDFSEVSAVKKDGSSINAAGSDLWYLNTSAATCSAYLSDGGSTITFSQN</sequence>
<dbReference type="HOGENOM" id="CLU_066466_3_0_1"/>
<proteinExistence type="predicted"/>
<feature type="active site" description="Proton acceptor" evidence="1">
    <location>
        <position position="241"/>
    </location>
</feature>
<dbReference type="Gene3D" id="2.60.120.700">
    <property type="entry name" value="Peptidase G1"/>
    <property type="match status" value="1"/>
</dbReference>
<dbReference type="AlphaFoldDB" id="G3JJ22"/>
<accession>G3JJ22</accession>
<dbReference type="InParanoid" id="G3JJ22"/>
<dbReference type="KEGG" id="cmt:CCM_05327"/>
<name>G3JJ22_CORMM</name>
<keyword evidence="3" id="KW-1185">Reference proteome</keyword>
<evidence type="ECO:0000313" key="2">
    <source>
        <dbReference type="EMBL" id="EGX91169.1"/>
    </source>
</evidence>
<evidence type="ECO:0000313" key="3">
    <source>
        <dbReference type="Proteomes" id="UP000001610"/>
    </source>
</evidence>
<dbReference type="SUPFAM" id="SSF49899">
    <property type="entry name" value="Concanavalin A-like lectins/glucanases"/>
    <property type="match status" value="1"/>
</dbReference>
<dbReference type="Pfam" id="PF01828">
    <property type="entry name" value="Peptidase_A4"/>
    <property type="match status" value="1"/>
</dbReference>
<dbReference type="STRING" id="983644.G3JJ22"/>
<reference evidence="2 3" key="1">
    <citation type="journal article" date="2011" name="Genome Biol.">
        <title>Genome sequence of the insect pathogenic fungus Cordyceps militaris, a valued traditional Chinese medicine.</title>
        <authorList>
            <person name="Zheng P."/>
            <person name="Xia Y."/>
            <person name="Xiao G."/>
            <person name="Xiong C."/>
            <person name="Hu X."/>
            <person name="Zhang S."/>
            <person name="Zheng H."/>
            <person name="Huang Y."/>
            <person name="Zhou Y."/>
            <person name="Wang S."/>
            <person name="Zhao G.P."/>
            <person name="Liu X."/>
            <person name="St Leger R.J."/>
            <person name="Wang C."/>
        </authorList>
    </citation>
    <scope>NUCLEOTIDE SEQUENCE [LARGE SCALE GENOMIC DNA]</scope>
    <source>
        <strain evidence="2 3">CM01</strain>
    </source>
</reference>
<dbReference type="InterPro" id="IPR013320">
    <property type="entry name" value="ConA-like_dom_sf"/>
</dbReference>
<gene>
    <name evidence="2" type="ORF">CCM_05327</name>
</gene>
<dbReference type="PANTHER" id="PTHR37536:SF1">
    <property type="entry name" value="ASPERGILLOPEPSIN, PUTAITVE (AFU_ORTHOLOGUE AFUA_7G01200)"/>
    <property type="match status" value="1"/>
</dbReference>
<dbReference type="VEuPathDB" id="FungiDB:CCM_05327"/>
<dbReference type="RefSeq" id="XP_006670534.1">
    <property type="nucleotide sequence ID" value="XM_006670471.1"/>
</dbReference>